<dbReference type="STRING" id="670482.SAMN04488542_1102"/>
<evidence type="ECO:0000256" key="4">
    <source>
        <dbReference type="ARBA" id="ARBA00022729"/>
    </source>
</evidence>
<name>A0A1G7KM91_9BACL</name>
<dbReference type="Proteomes" id="UP000198972">
    <property type="component" value="Unassembled WGS sequence"/>
</dbReference>
<protein>
    <submittedName>
        <fullName evidence="9">Iron complex transport system substrate-binding protein</fullName>
    </submittedName>
</protein>
<proteinExistence type="inferred from homology"/>
<dbReference type="InterPro" id="IPR002491">
    <property type="entry name" value="ABC_transptr_periplasmic_BD"/>
</dbReference>
<dbReference type="PROSITE" id="PS50983">
    <property type="entry name" value="FE_B12_PBP"/>
    <property type="match status" value="1"/>
</dbReference>
<dbReference type="GO" id="GO:0030288">
    <property type="term" value="C:outer membrane-bounded periplasmic space"/>
    <property type="evidence" value="ECO:0007669"/>
    <property type="project" value="TreeGrafter"/>
</dbReference>
<comment type="similarity">
    <text evidence="2">Belongs to the bacterial solute-binding protein 8 family.</text>
</comment>
<reference evidence="9 10" key="1">
    <citation type="submission" date="2016-10" db="EMBL/GenBank/DDBJ databases">
        <authorList>
            <person name="de Groot N.N."/>
        </authorList>
    </citation>
    <scope>NUCLEOTIDE SEQUENCE [LARGE SCALE GENOMIC DNA]</scope>
    <source>
        <strain evidence="9 10">DSM 28129</strain>
    </source>
</reference>
<feature type="region of interest" description="Disordered" evidence="6">
    <location>
        <begin position="34"/>
        <end position="60"/>
    </location>
</feature>
<organism evidence="9 10">
    <name type="scientific">Fontibacillus panacisegetis</name>
    <dbReference type="NCBI Taxonomy" id="670482"/>
    <lineage>
        <taxon>Bacteria</taxon>
        <taxon>Bacillati</taxon>
        <taxon>Bacillota</taxon>
        <taxon>Bacilli</taxon>
        <taxon>Bacillales</taxon>
        <taxon>Paenibacillaceae</taxon>
        <taxon>Fontibacillus</taxon>
    </lineage>
</organism>
<dbReference type="PROSITE" id="PS51257">
    <property type="entry name" value="PROKAR_LIPOPROTEIN"/>
    <property type="match status" value="1"/>
</dbReference>
<evidence type="ECO:0000256" key="7">
    <source>
        <dbReference type="SAM" id="SignalP"/>
    </source>
</evidence>
<feature type="signal peptide" evidence="7">
    <location>
        <begin position="1"/>
        <end position="30"/>
    </location>
</feature>
<evidence type="ECO:0000313" key="9">
    <source>
        <dbReference type="EMBL" id="SDF38342.1"/>
    </source>
</evidence>
<evidence type="ECO:0000256" key="3">
    <source>
        <dbReference type="ARBA" id="ARBA00022448"/>
    </source>
</evidence>
<dbReference type="EMBL" id="FNBG01000010">
    <property type="protein sequence ID" value="SDF38342.1"/>
    <property type="molecule type" value="Genomic_DNA"/>
</dbReference>
<dbReference type="SUPFAM" id="SSF53807">
    <property type="entry name" value="Helical backbone' metal receptor"/>
    <property type="match status" value="1"/>
</dbReference>
<feature type="domain" description="Fe/B12 periplasmic-binding" evidence="8">
    <location>
        <begin position="78"/>
        <end position="336"/>
    </location>
</feature>
<evidence type="ECO:0000256" key="6">
    <source>
        <dbReference type="SAM" id="MobiDB-lite"/>
    </source>
</evidence>
<dbReference type="RefSeq" id="WP_175471368.1">
    <property type="nucleotide sequence ID" value="NZ_FNBG01000010.1"/>
</dbReference>
<dbReference type="Pfam" id="PF01497">
    <property type="entry name" value="Peripla_BP_2"/>
    <property type="match status" value="1"/>
</dbReference>
<dbReference type="Gene3D" id="3.40.50.1980">
    <property type="entry name" value="Nitrogenase molybdenum iron protein domain"/>
    <property type="match status" value="2"/>
</dbReference>
<dbReference type="PANTHER" id="PTHR30532">
    <property type="entry name" value="IRON III DICITRATE-BINDING PERIPLASMIC PROTEIN"/>
    <property type="match status" value="1"/>
</dbReference>
<comment type="subcellular location">
    <subcellularLocation>
        <location evidence="1">Cell envelope</location>
    </subcellularLocation>
</comment>
<accession>A0A1G7KM91</accession>
<keyword evidence="5" id="KW-0175">Coiled coil</keyword>
<evidence type="ECO:0000256" key="2">
    <source>
        <dbReference type="ARBA" id="ARBA00008814"/>
    </source>
</evidence>
<dbReference type="PANTHER" id="PTHR30532:SF29">
    <property type="entry name" value="FE(3+) DICITRATE-BINDING PERIPLASMIC PROTEIN"/>
    <property type="match status" value="1"/>
</dbReference>
<dbReference type="GO" id="GO:1901678">
    <property type="term" value="P:iron coordination entity transport"/>
    <property type="evidence" value="ECO:0007669"/>
    <property type="project" value="UniProtKB-ARBA"/>
</dbReference>
<feature type="coiled-coil region" evidence="5">
    <location>
        <begin position="178"/>
        <end position="212"/>
    </location>
</feature>
<gene>
    <name evidence="9" type="ORF">SAMN04488542_1102</name>
</gene>
<feature type="compositionally biased region" description="Polar residues" evidence="6">
    <location>
        <begin position="36"/>
        <end position="60"/>
    </location>
</feature>
<keyword evidence="4 7" id="KW-0732">Signal</keyword>
<evidence type="ECO:0000313" key="10">
    <source>
        <dbReference type="Proteomes" id="UP000198972"/>
    </source>
</evidence>
<dbReference type="AlphaFoldDB" id="A0A1G7KM91"/>
<dbReference type="InterPro" id="IPR051313">
    <property type="entry name" value="Bact_iron-sidero_bind"/>
</dbReference>
<keyword evidence="3" id="KW-0813">Transport</keyword>
<evidence type="ECO:0000256" key="1">
    <source>
        <dbReference type="ARBA" id="ARBA00004196"/>
    </source>
</evidence>
<dbReference type="CDD" id="cd01138">
    <property type="entry name" value="FeuA"/>
    <property type="match status" value="1"/>
</dbReference>
<feature type="chain" id="PRO_5039209540" evidence="7">
    <location>
        <begin position="31"/>
        <end position="336"/>
    </location>
</feature>
<keyword evidence="10" id="KW-1185">Reference proteome</keyword>
<evidence type="ECO:0000259" key="8">
    <source>
        <dbReference type="PROSITE" id="PS50983"/>
    </source>
</evidence>
<evidence type="ECO:0000256" key="5">
    <source>
        <dbReference type="SAM" id="Coils"/>
    </source>
</evidence>
<sequence>MKKLQKRHASKWSISLMIMMVFALMLTACGGEQNKENTSSNVVQEEQTKAENQAGEQTATEKVVTDAMGHEVTIPANPQRIIASYLEDPLLVLGHKPVAQWSVANGIQDYLQDQLSGIPTISYDLPPETVASFNPDLILITSEATVQNGLYEQYSKIAPTYVVGDAISADWRKTLTTMGELLNATDKADAALKEYEQKVADTKTKVEAKIGDKKAAIIWLVSKNFYVVNGEVASGAVLYGDLGMKTPNVLAVLPEATANWNPISLEKLVELDADYIFLVNSDKGQAGNLEDALWKNIPAVKNGNVFDLDSTSSWLYNGQIAGTKIMDDLVRLIESK</sequence>